<dbReference type="SUPFAM" id="SSF53474">
    <property type="entry name" value="alpha/beta-Hydrolases"/>
    <property type="match status" value="1"/>
</dbReference>
<dbReference type="PANTHER" id="PTHR48081">
    <property type="entry name" value="AB HYDROLASE SUPERFAMILY PROTEIN C4A8.06C"/>
    <property type="match status" value="1"/>
</dbReference>
<dbReference type="InterPro" id="IPR013094">
    <property type="entry name" value="AB_hydrolase_3"/>
</dbReference>
<evidence type="ECO:0000313" key="3">
    <source>
        <dbReference type="EMBL" id="RJE19197.1"/>
    </source>
</evidence>
<protein>
    <submittedName>
        <fullName evidence="3">Esterase</fullName>
    </submittedName>
</protein>
<feature type="domain" description="Alpha/beta hydrolase fold-3" evidence="2">
    <location>
        <begin position="118"/>
        <end position="341"/>
    </location>
</feature>
<keyword evidence="4" id="KW-1185">Reference proteome</keyword>
<evidence type="ECO:0000256" key="1">
    <source>
        <dbReference type="ARBA" id="ARBA00022801"/>
    </source>
</evidence>
<dbReference type="Pfam" id="PF07859">
    <property type="entry name" value="Abhydrolase_3"/>
    <property type="match status" value="1"/>
</dbReference>
<dbReference type="AlphaFoldDB" id="A0A3A2ZD19"/>
<dbReference type="STRING" id="2070753.A0A3A2ZD19"/>
<reference evidence="4" key="1">
    <citation type="submission" date="2017-02" db="EMBL/GenBank/DDBJ databases">
        <authorList>
            <person name="Tafer H."/>
            <person name="Lopandic K."/>
        </authorList>
    </citation>
    <scope>NUCLEOTIDE SEQUENCE [LARGE SCALE GENOMIC DNA]</scope>
    <source>
        <strain evidence="4">CBS 366.77</strain>
    </source>
</reference>
<gene>
    <name evidence="3" type="ORF">PHISCL_08474</name>
</gene>
<sequence>MAEQSGNKSLHDLRPSVIHQPLHNSITPELLPRFDPIYVEYYNKYNAGRLHTHEVPIEEFRKDPTKYLIAYGRAPGPDVFRITEQKCPVQGGEITIRIFEPAPKQDENGAPNKRGAYINFHGGGWVFGSLESDHDFCKRVVHELEGDVVAFDVNYRLAPEHRYPIPVDDCWAAFNWVRTRKAAEFNLDTDRMAVGGSSAGGHLSAVIGHLCRNANIPLALQVLNVPVCDLHNPFTPFGEFDRENCPYESYREMEFTVALPAARMSYFHKHFLGVPRPPRSDEDWKISPMLAPSFENLAPALVFTAEMDPLRDEGEVYAAKLKAAGCQVELIRMPGAPHTFAGLDGILDIGKKYNEKVIATMKKELRR</sequence>
<name>A0A3A2ZD19_9EURO</name>
<organism evidence="3 4">
    <name type="scientific">Aspergillus sclerotialis</name>
    <dbReference type="NCBI Taxonomy" id="2070753"/>
    <lineage>
        <taxon>Eukaryota</taxon>
        <taxon>Fungi</taxon>
        <taxon>Dikarya</taxon>
        <taxon>Ascomycota</taxon>
        <taxon>Pezizomycotina</taxon>
        <taxon>Eurotiomycetes</taxon>
        <taxon>Eurotiomycetidae</taxon>
        <taxon>Eurotiales</taxon>
        <taxon>Aspergillaceae</taxon>
        <taxon>Aspergillus</taxon>
        <taxon>Aspergillus subgen. Polypaecilum</taxon>
    </lineage>
</organism>
<evidence type="ECO:0000259" key="2">
    <source>
        <dbReference type="Pfam" id="PF07859"/>
    </source>
</evidence>
<dbReference type="OrthoDB" id="408631at2759"/>
<dbReference type="InterPro" id="IPR029058">
    <property type="entry name" value="AB_hydrolase_fold"/>
</dbReference>
<dbReference type="EMBL" id="MVGC01000437">
    <property type="protein sequence ID" value="RJE19197.1"/>
    <property type="molecule type" value="Genomic_DNA"/>
</dbReference>
<dbReference type="GO" id="GO:0016787">
    <property type="term" value="F:hydrolase activity"/>
    <property type="evidence" value="ECO:0007669"/>
    <property type="project" value="UniProtKB-KW"/>
</dbReference>
<dbReference type="Gene3D" id="3.40.50.1820">
    <property type="entry name" value="alpha/beta hydrolase"/>
    <property type="match status" value="1"/>
</dbReference>
<proteinExistence type="predicted"/>
<dbReference type="PANTHER" id="PTHR48081:SF8">
    <property type="entry name" value="ALPHA_BETA HYDROLASE FOLD-3 DOMAIN-CONTAINING PROTEIN-RELATED"/>
    <property type="match status" value="1"/>
</dbReference>
<accession>A0A3A2ZD19</accession>
<evidence type="ECO:0000313" key="4">
    <source>
        <dbReference type="Proteomes" id="UP000266188"/>
    </source>
</evidence>
<keyword evidence="1" id="KW-0378">Hydrolase</keyword>
<dbReference type="InterPro" id="IPR050300">
    <property type="entry name" value="GDXG_lipolytic_enzyme"/>
</dbReference>
<comment type="caution">
    <text evidence="3">The sequence shown here is derived from an EMBL/GenBank/DDBJ whole genome shotgun (WGS) entry which is preliminary data.</text>
</comment>
<dbReference type="Proteomes" id="UP000266188">
    <property type="component" value="Unassembled WGS sequence"/>
</dbReference>